<dbReference type="InterPro" id="IPR003439">
    <property type="entry name" value="ABC_transporter-like_ATP-bd"/>
</dbReference>
<feature type="domain" description="ABC transporter" evidence="3">
    <location>
        <begin position="4"/>
        <end position="233"/>
    </location>
</feature>
<dbReference type="Proteomes" id="UP000245695">
    <property type="component" value="Chromosome 1"/>
</dbReference>
<gene>
    <name evidence="4" type="ORF">FRIFI_0278</name>
</gene>
<dbReference type="GO" id="GO:0016887">
    <property type="term" value="F:ATP hydrolysis activity"/>
    <property type="evidence" value="ECO:0007669"/>
    <property type="project" value="InterPro"/>
</dbReference>
<dbReference type="Gene3D" id="3.40.50.300">
    <property type="entry name" value="P-loop containing nucleotide triphosphate hydrolases"/>
    <property type="match status" value="1"/>
</dbReference>
<dbReference type="EMBL" id="LN650648">
    <property type="protein sequence ID" value="CEI71828.1"/>
    <property type="molecule type" value="Genomic_DNA"/>
</dbReference>
<keyword evidence="5" id="KW-1185">Reference proteome</keyword>
<dbReference type="GO" id="GO:0005524">
    <property type="term" value="F:ATP binding"/>
    <property type="evidence" value="ECO:0007669"/>
    <property type="project" value="UniProtKB-KW"/>
</dbReference>
<keyword evidence="2 4" id="KW-0067">ATP-binding</keyword>
<dbReference type="PROSITE" id="PS00211">
    <property type="entry name" value="ABC_TRANSPORTER_1"/>
    <property type="match status" value="1"/>
</dbReference>
<evidence type="ECO:0000313" key="5">
    <source>
        <dbReference type="Proteomes" id="UP000245695"/>
    </source>
</evidence>
<keyword evidence="1" id="KW-0547">Nucleotide-binding</keyword>
<sequence length="310" mass="34772">MKYIEISGLYKRFGDVNAIENLNLYIEKGDIFGLLGPNGAGKSTTINILCQLLEKDRGSIKICNEELRRSDANIRGKLGIVPQDLAIFEDMTALENTMFFGSLYGLRGKDLKEKALKALEFVGLEDTKKLSKTFSGGMKRRLNIACGIVHNPELLILDEPTVGIDPQSRNHIMKSIKFLNKNGCTIIYTTHYMEEVEAICNNIAIIDKGKVIASGSKESLKSIITDKNKFEVMVNDITEINEKELMDIKGIDSVEFKDNKIIVSIDREINGLNEFILYISSKSIKILDIKSKALTLEDVFLNLTGRKLRD</sequence>
<reference evidence="4 5" key="1">
    <citation type="submission" date="2014-09" db="EMBL/GenBank/DDBJ databases">
        <authorList>
            <person name="Hornung B.V."/>
        </authorList>
    </citation>
    <scope>NUCLEOTIDE SEQUENCE [LARGE SCALE GENOMIC DNA]</scope>
    <source>
        <strain evidence="4 5">FRIFI</strain>
    </source>
</reference>
<dbReference type="PANTHER" id="PTHR43582">
    <property type="entry name" value="LINEARMYCIN RESISTANCE ATP-BINDING PROTEIN LNRL"/>
    <property type="match status" value="1"/>
</dbReference>
<dbReference type="PANTHER" id="PTHR43582:SF2">
    <property type="entry name" value="LINEARMYCIN RESISTANCE ATP-BINDING PROTEIN LNRL"/>
    <property type="match status" value="1"/>
</dbReference>
<evidence type="ECO:0000256" key="1">
    <source>
        <dbReference type="ARBA" id="ARBA00022741"/>
    </source>
</evidence>
<dbReference type="InterPro" id="IPR003593">
    <property type="entry name" value="AAA+_ATPase"/>
</dbReference>
<dbReference type="RefSeq" id="WP_092922843.1">
    <property type="nucleotide sequence ID" value="NZ_FJTZ01000011.1"/>
</dbReference>
<accession>A0A2P2BN65</accession>
<dbReference type="KEGG" id="rhom:FRIFI_0278"/>
<dbReference type="SUPFAM" id="SSF52540">
    <property type="entry name" value="P-loop containing nucleoside triphosphate hydrolases"/>
    <property type="match status" value="1"/>
</dbReference>
<organism evidence="4 5">
    <name type="scientific">Romboutsia hominis</name>
    <dbReference type="NCBI Taxonomy" id="1507512"/>
    <lineage>
        <taxon>Bacteria</taxon>
        <taxon>Bacillati</taxon>
        <taxon>Bacillota</taxon>
        <taxon>Clostridia</taxon>
        <taxon>Peptostreptococcales</taxon>
        <taxon>Peptostreptococcaceae</taxon>
        <taxon>Romboutsia</taxon>
    </lineage>
</organism>
<evidence type="ECO:0000256" key="2">
    <source>
        <dbReference type="ARBA" id="ARBA00022840"/>
    </source>
</evidence>
<dbReference type="PROSITE" id="PS50893">
    <property type="entry name" value="ABC_TRANSPORTER_2"/>
    <property type="match status" value="1"/>
</dbReference>
<name>A0A2P2BN65_9FIRM</name>
<dbReference type="SMART" id="SM00382">
    <property type="entry name" value="AAA"/>
    <property type="match status" value="1"/>
</dbReference>
<protein>
    <submittedName>
        <fullName evidence="4">Nod factor export ATP-binding protein I</fullName>
    </submittedName>
</protein>
<dbReference type="Pfam" id="PF00005">
    <property type="entry name" value="ABC_tran"/>
    <property type="match status" value="1"/>
</dbReference>
<evidence type="ECO:0000313" key="4">
    <source>
        <dbReference type="EMBL" id="CEI71828.1"/>
    </source>
</evidence>
<evidence type="ECO:0000259" key="3">
    <source>
        <dbReference type="PROSITE" id="PS50893"/>
    </source>
</evidence>
<proteinExistence type="predicted"/>
<dbReference type="InterPro" id="IPR017871">
    <property type="entry name" value="ABC_transporter-like_CS"/>
</dbReference>
<dbReference type="AlphaFoldDB" id="A0A2P2BN65"/>
<dbReference type="InterPro" id="IPR027417">
    <property type="entry name" value="P-loop_NTPase"/>
</dbReference>